<accession>A0A8J8NSI1</accession>
<feature type="signal peptide" evidence="9">
    <location>
        <begin position="1"/>
        <end position="16"/>
    </location>
</feature>
<evidence type="ECO:0000256" key="1">
    <source>
        <dbReference type="ARBA" id="ARBA00001231"/>
    </source>
</evidence>
<dbReference type="InterPro" id="IPR029019">
    <property type="entry name" value="HEX_eukaryotic_N"/>
</dbReference>
<dbReference type="InterPro" id="IPR029018">
    <property type="entry name" value="Hex-like_dom2"/>
</dbReference>
<dbReference type="Pfam" id="PF14845">
    <property type="entry name" value="Glycohydro_20b2"/>
    <property type="match status" value="1"/>
</dbReference>
<dbReference type="GO" id="GO:0005975">
    <property type="term" value="P:carbohydrate metabolic process"/>
    <property type="evidence" value="ECO:0007669"/>
    <property type="project" value="InterPro"/>
</dbReference>
<dbReference type="PANTHER" id="PTHR22600">
    <property type="entry name" value="BETA-HEXOSAMINIDASE"/>
    <property type="match status" value="1"/>
</dbReference>
<dbReference type="PIRSF" id="PIRSF001093">
    <property type="entry name" value="B-hxosamndse_ab_euk"/>
    <property type="match status" value="1"/>
</dbReference>
<dbReference type="Gene3D" id="3.30.379.10">
    <property type="entry name" value="Chitobiase/beta-hexosaminidase domain 2-like"/>
    <property type="match status" value="1"/>
</dbReference>
<dbReference type="InterPro" id="IPR025705">
    <property type="entry name" value="Beta_hexosaminidase_sua/sub"/>
</dbReference>
<evidence type="ECO:0000313" key="12">
    <source>
        <dbReference type="EMBL" id="TNV80821.1"/>
    </source>
</evidence>
<sequence>MLGLGLALTFMTSALAYQFDNAKDPAYPVLLPTPRNLTFGSQTALIDPCFFAVTSNVTMKEGDTLKVDPKVITANIQEYVTNKVFYKGSDCPATANYLASNVVGLTAEITHQTADLLPPDLEDGDESYTLQVNSSAISIVANQYSGIIRALATLAQLTKYSYSTGRFTYAVKFAPINITDSPRYPYRGFMLDTSRRFFQESTLLQTLDILAAAKFNVFHWHIVDDDSFPFNLTTYPNVTKGGAFTPEQVYSVEQVKNIVAHAEKLGIRVVPEFDNPGHTRAVGFDSYFNEAIRCFMKDWSNNVPDAYRINGGPPTGVLDPSFDKTYELLVGIFTDFNTLFPDNMVHLGGDEVLQSCFNENPNLAKFMEDNNITDYDQLIVWHMAKARYTLQNINRDKKALYWSNEDTFYQEYKDGDILVYWGLAQNITNMTDIYPNQKYVMAPGDYYYMDCGFGNKYGEKAWCDPFKTWWKIYSFDPSDYITGTQCLGSEIAVWSELNGDQNLNVKLWPRGAAMADKLWSDKVPTDLVAIVQRQVAFAEYLNDRGIATSSVVGRWCEKNADHCFAAYPEAKAEKVEELFAATE</sequence>
<name>A0A8J8NSI1_HALGN</name>
<dbReference type="SUPFAM" id="SSF51445">
    <property type="entry name" value="(Trans)glycosidases"/>
    <property type="match status" value="1"/>
</dbReference>
<evidence type="ECO:0000259" key="10">
    <source>
        <dbReference type="Pfam" id="PF00728"/>
    </source>
</evidence>
<dbReference type="EMBL" id="RRYP01006988">
    <property type="protein sequence ID" value="TNV80821.1"/>
    <property type="molecule type" value="Genomic_DNA"/>
</dbReference>
<evidence type="ECO:0000256" key="7">
    <source>
        <dbReference type="PIRNR" id="PIRNR001093"/>
    </source>
</evidence>
<dbReference type="OrthoDB" id="428480at2759"/>
<evidence type="ECO:0000256" key="8">
    <source>
        <dbReference type="PIRSR" id="PIRSR001093-1"/>
    </source>
</evidence>
<dbReference type="EC" id="3.2.1.52" evidence="7"/>
<comment type="caution">
    <text evidence="12">The sequence shown here is derived from an EMBL/GenBank/DDBJ whole genome shotgun (WGS) entry which is preliminary data.</text>
</comment>
<keyword evidence="4 7" id="KW-0378">Hydrolase</keyword>
<dbReference type="Proteomes" id="UP000785679">
    <property type="component" value="Unassembled WGS sequence"/>
</dbReference>
<dbReference type="AlphaFoldDB" id="A0A8J8NSI1"/>
<comment type="catalytic activity">
    <reaction evidence="1 7">
        <text>Hydrolysis of terminal non-reducing N-acetyl-D-hexosamine residues in N-acetyl-beta-D-hexosaminides.</text>
        <dbReference type="EC" id="3.2.1.52"/>
    </reaction>
</comment>
<evidence type="ECO:0000256" key="9">
    <source>
        <dbReference type="SAM" id="SignalP"/>
    </source>
</evidence>
<organism evidence="12 13">
    <name type="scientific">Halteria grandinella</name>
    <dbReference type="NCBI Taxonomy" id="5974"/>
    <lineage>
        <taxon>Eukaryota</taxon>
        <taxon>Sar</taxon>
        <taxon>Alveolata</taxon>
        <taxon>Ciliophora</taxon>
        <taxon>Intramacronucleata</taxon>
        <taxon>Spirotrichea</taxon>
        <taxon>Stichotrichia</taxon>
        <taxon>Sporadotrichida</taxon>
        <taxon>Halteriidae</taxon>
        <taxon>Halteria</taxon>
    </lineage>
</organism>
<keyword evidence="13" id="KW-1185">Reference proteome</keyword>
<protein>
    <recommendedName>
        <fullName evidence="7">Beta-hexosaminidase</fullName>
        <ecNumber evidence="7">3.2.1.52</ecNumber>
    </recommendedName>
</protein>
<evidence type="ECO:0000256" key="5">
    <source>
        <dbReference type="ARBA" id="ARBA00023180"/>
    </source>
</evidence>
<evidence type="ECO:0000256" key="4">
    <source>
        <dbReference type="ARBA" id="ARBA00022801"/>
    </source>
</evidence>
<dbReference type="InterPro" id="IPR015883">
    <property type="entry name" value="Glyco_hydro_20_cat"/>
</dbReference>
<gene>
    <name evidence="12" type="ORF">FGO68_gene13254</name>
</gene>
<feature type="chain" id="PRO_5035195501" description="Beta-hexosaminidase" evidence="9">
    <location>
        <begin position="17"/>
        <end position="583"/>
    </location>
</feature>
<dbReference type="InterPro" id="IPR017853">
    <property type="entry name" value="GH"/>
</dbReference>
<evidence type="ECO:0000313" key="13">
    <source>
        <dbReference type="Proteomes" id="UP000785679"/>
    </source>
</evidence>
<dbReference type="SUPFAM" id="SSF55545">
    <property type="entry name" value="beta-N-acetylhexosaminidase-like domain"/>
    <property type="match status" value="1"/>
</dbReference>
<proteinExistence type="inferred from homology"/>
<dbReference type="FunFam" id="3.20.20.80:FF:000063">
    <property type="entry name" value="Beta-hexosaminidase"/>
    <property type="match status" value="1"/>
</dbReference>
<dbReference type="GO" id="GO:0016020">
    <property type="term" value="C:membrane"/>
    <property type="evidence" value="ECO:0007669"/>
    <property type="project" value="TreeGrafter"/>
</dbReference>
<dbReference type="Pfam" id="PF00728">
    <property type="entry name" value="Glyco_hydro_20"/>
    <property type="match status" value="1"/>
</dbReference>
<reference evidence="12" key="1">
    <citation type="submission" date="2019-06" db="EMBL/GenBank/DDBJ databases">
        <authorList>
            <person name="Zheng W."/>
        </authorList>
    </citation>
    <scope>NUCLEOTIDE SEQUENCE</scope>
    <source>
        <strain evidence="12">QDHG01</strain>
    </source>
</reference>
<dbReference type="Gene3D" id="3.20.20.80">
    <property type="entry name" value="Glycosidases"/>
    <property type="match status" value="1"/>
</dbReference>
<dbReference type="GO" id="GO:0030203">
    <property type="term" value="P:glycosaminoglycan metabolic process"/>
    <property type="evidence" value="ECO:0007669"/>
    <property type="project" value="TreeGrafter"/>
</dbReference>
<keyword evidence="5" id="KW-0325">Glycoprotein</keyword>
<comment type="similarity">
    <text evidence="2 7">Belongs to the glycosyl hydrolase 20 family.</text>
</comment>
<dbReference type="GO" id="GO:0004563">
    <property type="term" value="F:beta-N-acetylhexosaminidase activity"/>
    <property type="evidence" value="ECO:0007669"/>
    <property type="project" value="UniProtKB-EC"/>
</dbReference>
<dbReference type="PANTHER" id="PTHR22600:SF57">
    <property type="entry name" value="BETA-N-ACETYLHEXOSAMINIDASE"/>
    <property type="match status" value="1"/>
</dbReference>
<evidence type="ECO:0000256" key="3">
    <source>
        <dbReference type="ARBA" id="ARBA00022729"/>
    </source>
</evidence>
<evidence type="ECO:0000259" key="11">
    <source>
        <dbReference type="Pfam" id="PF14845"/>
    </source>
</evidence>
<dbReference type="PRINTS" id="PR00738">
    <property type="entry name" value="GLHYDRLASE20"/>
</dbReference>
<feature type="domain" description="Glycoside hydrolase family 20 catalytic" evidence="10">
    <location>
        <begin position="184"/>
        <end position="521"/>
    </location>
</feature>
<evidence type="ECO:0000256" key="2">
    <source>
        <dbReference type="ARBA" id="ARBA00006285"/>
    </source>
</evidence>
<keyword evidence="6 7" id="KW-0326">Glycosidase</keyword>
<feature type="active site" description="Proton donor" evidence="8">
    <location>
        <position position="351"/>
    </location>
</feature>
<evidence type="ECO:0000256" key="6">
    <source>
        <dbReference type="ARBA" id="ARBA00023295"/>
    </source>
</evidence>
<feature type="domain" description="Beta-hexosaminidase eukaryotic type N-terminal" evidence="11">
    <location>
        <begin position="30"/>
        <end position="157"/>
    </location>
</feature>
<keyword evidence="3 9" id="KW-0732">Signal</keyword>